<proteinExistence type="predicted"/>
<dbReference type="AlphaFoldDB" id="A0A7X0D6B0"/>
<organism evidence="2 3">
    <name type="scientific">Nocardiopsis mwathae</name>
    <dbReference type="NCBI Taxonomy" id="1472723"/>
    <lineage>
        <taxon>Bacteria</taxon>
        <taxon>Bacillati</taxon>
        <taxon>Actinomycetota</taxon>
        <taxon>Actinomycetes</taxon>
        <taxon>Streptosporangiales</taxon>
        <taxon>Nocardiopsidaceae</taxon>
        <taxon>Nocardiopsis</taxon>
    </lineage>
</organism>
<feature type="domain" description="YokE-like PH" evidence="1">
    <location>
        <begin position="29"/>
        <end position="97"/>
    </location>
</feature>
<gene>
    <name evidence="2" type="ORF">HNR23_001979</name>
</gene>
<comment type="caution">
    <text evidence="2">The sequence shown here is derived from an EMBL/GenBank/DDBJ whole genome shotgun (WGS) entry which is preliminary data.</text>
</comment>
<accession>A0A7X0D6B0</accession>
<evidence type="ECO:0000313" key="3">
    <source>
        <dbReference type="Proteomes" id="UP000546642"/>
    </source>
</evidence>
<dbReference type="InterPro" id="IPR039519">
    <property type="entry name" value="YokE-like_PH"/>
</dbReference>
<dbReference type="RefSeq" id="WP_184075221.1">
    <property type="nucleotide sequence ID" value="NZ_JACHDS010000001.1"/>
</dbReference>
<keyword evidence="3" id="KW-1185">Reference proteome</keyword>
<name>A0A7X0D6B0_9ACTN</name>
<sequence length="132" mass="14560">MTDADAVYTDDPELLEEVQRLLLRGERLLAAYSSPEPSTGYIGVTDRRVIIFIAGDYHSSLVSIPFHGITEVALKADAAGGSMFKRSSTRYRTVKLAGHSDMRHHRLVFHNEDSAGQAHDIILRHVTGGVQT</sequence>
<dbReference type="EMBL" id="JACHDS010000001">
    <property type="protein sequence ID" value="MBB6171919.1"/>
    <property type="molecule type" value="Genomic_DNA"/>
</dbReference>
<evidence type="ECO:0000259" key="1">
    <source>
        <dbReference type="Pfam" id="PF14470"/>
    </source>
</evidence>
<reference evidence="2 3" key="1">
    <citation type="submission" date="2020-08" db="EMBL/GenBank/DDBJ databases">
        <title>Sequencing the genomes of 1000 actinobacteria strains.</title>
        <authorList>
            <person name="Klenk H.-P."/>
        </authorList>
    </citation>
    <scope>NUCLEOTIDE SEQUENCE [LARGE SCALE GENOMIC DNA]</scope>
    <source>
        <strain evidence="2 3">DSM 46659</strain>
    </source>
</reference>
<dbReference type="Proteomes" id="UP000546642">
    <property type="component" value="Unassembled WGS sequence"/>
</dbReference>
<evidence type="ECO:0000313" key="2">
    <source>
        <dbReference type="EMBL" id="MBB6171919.1"/>
    </source>
</evidence>
<dbReference type="Pfam" id="PF14470">
    <property type="entry name" value="bPH_3"/>
    <property type="match status" value="1"/>
</dbReference>
<protein>
    <recommendedName>
        <fullName evidence="1">YokE-like PH domain-containing protein</fullName>
    </recommendedName>
</protein>